<dbReference type="GO" id="GO:0006310">
    <property type="term" value="P:DNA recombination"/>
    <property type="evidence" value="ECO:0007669"/>
    <property type="project" value="UniProtKB-KW"/>
</dbReference>
<dbReference type="Gene3D" id="1.10.150.130">
    <property type="match status" value="1"/>
</dbReference>
<comment type="caution">
    <text evidence="3">The sequence shown here is derived from an EMBL/GenBank/DDBJ whole genome shotgun (WGS) entry which is preliminary data.</text>
</comment>
<reference evidence="3" key="1">
    <citation type="submission" date="2018-04" db="EMBL/GenBank/DDBJ databases">
        <title>Whole genome sequencing of Hypsizygus marmoreus.</title>
        <authorList>
            <person name="Choi I.-G."/>
            <person name="Min B."/>
            <person name="Kim J.-G."/>
            <person name="Kim S."/>
            <person name="Oh Y.-L."/>
            <person name="Kong W.-S."/>
            <person name="Park H."/>
            <person name="Jeong J."/>
            <person name="Song E.-S."/>
        </authorList>
    </citation>
    <scope>NUCLEOTIDE SEQUENCE [LARGE SCALE GENOMIC DNA]</scope>
    <source>
        <strain evidence="3">51987-8</strain>
    </source>
</reference>
<dbReference type="InParanoid" id="A0A369JYB0"/>
<dbReference type="InterPro" id="IPR052925">
    <property type="entry name" value="Phage_Integrase-like_Recomb"/>
</dbReference>
<name>A0A369JYB0_HYPMA</name>
<dbReference type="GO" id="GO:0003677">
    <property type="term" value="F:DNA binding"/>
    <property type="evidence" value="ECO:0007669"/>
    <property type="project" value="UniProtKB-KW"/>
</dbReference>
<dbReference type="AlphaFoldDB" id="A0A369JYB0"/>
<dbReference type="SUPFAM" id="SSF47823">
    <property type="entry name" value="lambda integrase-like, N-terminal domain"/>
    <property type="match status" value="1"/>
</dbReference>
<evidence type="ECO:0000256" key="2">
    <source>
        <dbReference type="ARBA" id="ARBA00023172"/>
    </source>
</evidence>
<keyword evidence="2" id="KW-0233">DNA recombination</keyword>
<keyword evidence="4" id="KW-1185">Reference proteome</keyword>
<dbReference type="GO" id="GO:0015074">
    <property type="term" value="P:DNA integration"/>
    <property type="evidence" value="ECO:0007669"/>
    <property type="project" value="InterPro"/>
</dbReference>
<accession>A0A369JYB0</accession>
<gene>
    <name evidence="3" type="ORF">Hypma_008189</name>
</gene>
<evidence type="ECO:0000256" key="1">
    <source>
        <dbReference type="ARBA" id="ARBA00023125"/>
    </source>
</evidence>
<dbReference type="PANTHER" id="PTHR34605">
    <property type="entry name" value="PHAGE_INTEGRASE DOMAIN-CONTAINING PROTEIN"/>
    <property type="match status" value="1"/>
</dbReference>
<dbReference type="Proteomes" id="UP000076154">
    <property type="component" value="Unassembled WGS sequence"/>
</dbReference>
<dbReference type="STRING" id="39966.A0A369JYB0"/>
<sequence>MSANLHRDKINTVIRNAWRKSTSSRYDASISQFLEFVITNSIPLSACLPASESLLCAFAASFAGSLAGKTIGNKCAAIRSWHIQNGFPYRGGRQLSYVIKGAENMRPADSHMPPRPAVSEAMLAALSSSLDLNDSFDLCVLAIATTSFWGQIRLGEILPPREKNFNTMNFPCWSDFQRPNSVGSRVLHLPCTKTGGSKGEDVIITRQLHLDPIAAIESHSKKNCHLSSDCFASYYSPSGLRLALTKRKFLARCNSILTSHSLPAISGHCFRIGGTTFLLLAGVPPDIVKLMGRWSSDSFLRYWRSLEIIAPLYAELLSPILRTAGLFRPSA</sequence>
<dbReference type="OrthoDB" id="3254696at2759"/>
<evidence type="ECO:0008006" key="5">
    <source>
        <dbReference type="Google" id="ProtNLM"/>
    </source>
</evidence>
<organism evidence="3 4">
    <name type="scientific">Hypsizygus marmoreus</name>
    <name type="common">White beech mushroom</name>
    <name type="synonym">Agaricus marmoreus</name>
    <dbReference type="NCBI Taxonomy" id="39966"/>
    <lineage>
        <taxon>Eukaryota</taxon>
        <taxon>Fungi</taxon>
        <taxon>Dikarya</taxon>
        <taxon>Basidiomycota</taxon>
        <taxon>Agaricomycotina</taxon>
        <taxon>Agaricomycetes</taxon>
        <taxon>Agaricomycetidae</taxon>
        <taxon>Agaricales</taxon>
        <taxon>Tricholomatineae</taxon>
        <taxon>Lyophyllaceae</taxon>
        <taxon>Hypsizygus</taxon>
    </lineage>
</organism>
<keyword evidence="1" id="KW-0238">DNA-binding</keyword>
<proteinExistence type="predicted"/>
<dbReference type="SUPFAM" id="SSF56349">
    <property type="entry name" value="DNA breaking-rejoining enzymes"/>
    <property type="match status" value="1"/>
</dbReference>
<dbReference type="EMBL" id="LUEZ02000042">
    <property type="protein sequence ID" value="RDB24633.1"/>
    <property type="molecule type" value="Genomic_DNA"/>
</dbReference>
<evidence type="ECO:0000313" key="4">
    <source>
        <dbReference type="Proteomes" id="UP000076154"/>
    </source>
</evidence>
<protein>
    <recommendedName>
        <fullName evidence="5">Tyr recombinase domain-containing protein</fullName>
    </recommendedName>
</protein>
<evidence type="ECO:0000313" key="3">
    <source>
        <dbReference type="EMBL" id="RDB24633.1"/>
    </source>
</evidence>
<dbReference type="InterPro" id="IPR011010">
    <property type="entry name" value="DNA_brk_join_enz"/>
</dbReference>
<dbReference type="InterPro" id="IPR010998">
    <property type="entry name" value="Integrase_recombinase_N"/>
</dbReference>
<dbReference type="Gene3D" id="1.10.443.10">
    <property type="entry name" value="Intergrase catalytic core"/>
    <property type="match status" value="1"/>
</dbReference>
<dbReference type="PANTHER" id="PTHR34605:SF3">
    <property type="entry name" value="P CELL-TYPE AGGLUTINATION PROTEIN MAP4-LIKE-RELATED"/>
    <property type="match status" value="1"/>
</dbReference>
<dbReference type="InterPro" id="IPR013762">
    <property type="entry name" value="Integrase-like_cat_sf"/>
</dbReference>